<accession>A0ACC1SGG0</accession>
<dbReference type="Proteomes" id="UP001148629">
    <property type="component" value="Unassembled WGS sequence"/>
</dbReference>
<gene>
    <name evidence="1" type="ORF">NM208_g5653</name>
</gene>
<evidence type="ECO:0000313" key="1">
    <source>
        <dbReference type="EMBL" id="KAJ3539034.1"/>
    </source>
</evidence>
<dbReference type="EMBL" id="JANRMS010000483">
    <property type="protein sequence ID" value="KAJ3539034.1"/>
    <property type="molecule type" value="Genomic_DNA"/>
</dbReference>
<comment type="caution">
    <text evidence="1">The sequence shown here is derived from an EMBL/GenBank/DDBJ whole genome shotgun (WGS) entry which is preliminary data.</text>
</comment>
<organism evidence="1 2">
    <name type="scientific">Fusarium decemcellulare</name>
    <dbReference type="NCBI Taxonomy" id="57161"/>
    <lineage>
        <taxon>Eukaryota</taxon>
        <taxon>Fungi</taxon>
        <taxon>Dikarya</taxon>
        <taxon>Ascomycota</taxon>
        <taxon>Pezizomycotina</taxon>
        <taxon>Sordariomycetes</taxon>
        <taxon>Hypocreomycetidae</taxon>
        <taxon>Hypocreales</taxon>
        <taxon>Nectriaceae</taxon>
        <taxon>Fusarium</taxon>
        <taxon>Fusarium decemcellulare species complex</taxon>
    </lineage>
</organism>
<name>A0ACC1SGG0_9HYPO</name>
<keyword evidence="2" id="KW-1185">Reference proteome</keyword>
<proteinExistence type="predicted"/>
<sequence>MSLSKRHSDELGSPNQPCPPAGSILPPAEASPTSGCYPSCISVEDSRSAVSNRAELAIIKLFEAVNNGFICESLDWETLRHLIPNKESLDEIGRKPILDLAGLKRVDVIGNYCRNYIYTARSLIPNSSVTNRITVGFKDLHSWQDCANDSDCGKLIMACQLDPESFLGASYILLVESSDTRRRVVFKQRKFCHFDADDCEDFAMKMLRRDINCRILQYNFDLAVWMAKYVIYRSQHSGKFQFFESFEEHFEALWYSSRIDEEI</sequence>
<protein>
    <submittedName>
        <fullName evidence="1">Uncharacterized protein</fullName>
    </submittedName>
</protein>
<reference evidence="1" key="1">
    <citation type="submission" date="2022-08" db="EMBL/GenBank/DDBJ databases">
        <title>Genome Sequence of Fusarium decemcellulare.</title>
        <authorList>
            <person name="Buettner E."/>
        </authorList>
    </citation>
    <scope>NUCLEOTIDE SEQUENCE</scope>
    <source>
        <strain evidence="1">Babe19</strain>
    </source>
</reference>
<evidence type="ECO:0000313" key="2">
    <source>
        <dbReference type="Proteomes" id="UP001148629"/>
    </source>
</evidence>